<feature type="region of interest" description="Disordered" evidence="1">
    <location>
        <begin position="1"/>
        <end position="23"/>
    </location>
</feature>
<reference evidence="2" key="1">
    <citation type="submission" date="2023-10" db="EMBL/GenBank/DDBJ databases">
        <title>Genome assembly of Pristionchus species.</title>
        <authorList>
            <person name="Yoshida K."/>
            <person name="Sommer R.J."/>
        </authorList>
    </citation>
    <scope>NUCLEOTIDE SEQUENCE</scope>
    <source>
        <strain evidence="2">RS5133</strain>
    </source>
</reference>
<evidence type="ECO:0000256" key="1">
    <source>
        <dbReference type="SAM" id="MobiDB-lite"/>
    </source>
</evidence>
<feature type="compositionally biased region" description="Low complexity" evidence="1">
    <location>
        <begin position="1"/>
        <end position="20"/>
    </location>
</feature>
<name>A0AAV5WSL2_9BILA</name>
<evidence type="ECO:0000313" key="3">
    <source>
        <dbReference type="Proteomes" id="UP001432322"/>
    </source>
</evidence>
<comment type="caution">
    <text evidence="2">The sequence shown here is derived from an EMBL/GenBank/DDBJ whole genome shotgun (WGS) entry which is preliminary data.</text>
</comment>
<feature type="non-terminal residue" evidence="2">
    <location>
        <position position="267"/>
    </location>
</feature>
<feature type="region of interest" description="Disordered" evidence="1">
    <location>
        <begin position="219"/>
        <end position="246"/>
    </location>
</feature>
<dbReference type="Proteomes" id="UP001432322">
    <property type="component" value="Unassembled WGS sequence"/>
</dbReference>
<dbReference type="EMBL" id="BTSY01000006">
    <property type="protein sequence ID" value="GMT34052.1"/>
    <property type="molecule type" value="Genomic_DNA"/>
</dbReference>
<dbReference type="AlphaFoldDB" id="A0AAV5WSL2"/>
<evidence type="ECO:0000313" key="2">
    <source>
        <dbReference type="EMBL" id="GMT34052.1"/>
    </source>
</evidence>
<feature type="compositionally biased region" description="Polar residues" evidence="1">
    <location>
        <begin position="102"/>
        <end position="116"/>
    </location>
</feature>
<organism evidence="2 3">
    <name type="scientific">Pristionchus fissidentatus</name>
    <dbReference type="NCBI Taxonomy" id="1538716"/>
    <lineage>
        <taxon>Eukaryota</taxon>
        <taxon>Metazoa</taxon>
        <taxon>Ecdysozoa</taxon>
        <taxon>Nematoda</taxon>
        <taxon>Chromadorea</taxon>
        <taxon>Rhabditida</taxon>
        <taxon>Rhabditina</taxon>
        <taxon>Diplogasteromorpha</taxon>
        <taxon>Diplogasteroidea</taxon>
        <taxon>Neodiplogasteridae</taxon>
        <taxon>Pristionchus</taxon>
    </lineage>
</organism>
<sequence length="267" mass="28750">QPLQQLQQSSQPLPALTLPPRQEETGLLIPSASPISAMQTLSNEQYVTTWLDGGSPTVAQPLQQVQQLHQQSAATFNPAALQPSDYLMPTSSATGEAKLPGSENNGGQSPATSSGSGKKMEQPQLTPYGGSATLHPSAHFLTARSLTPQGKIKIEEPNFDSSWLAGPSAYGWNLMQQSQQLRPVQHMQQLQQMQQVNPMLQQQPFTAQPYAPATLQPLPYPPRFNPVNGRVRPAKKRRATVADVNGRSWQLPSSGVAAAATGYSPAQ</sequence>
<feature type="region of interest" description="Disordered" evidence="1">
    <location>
        <begin position="68"/>
        <end position="134"/>
    </location>
</feature>
<protein>
    <submittedName>
        <fullName evidence="2">Uncharacterized protein</fullName>
    </submittedName>
</protein>
<proteinExistence type="predicted"/>
<keyword evidence="3" id="KW-1185">Reference proteome</keyword>
<accession>A0AAV5WSL2</accession>
<gene>
    <name evidence="2" type="ORF">PFISCL1PPCAC_25349</name>
</gene>
<feature type="non-terminal residue" evidence="2">
    <location>
        <position position="1"/>
    </location>
</feature>